<evidence type="ECO:0000313" key="2">
    <source>
        <dbReference type="EMBL" id="PFX28945.1"/>
    </source>
</evidence>
<dbReference type="STRING" id="50429.A0A2B4SKJ4"/>
<protein>
    <submittedName>
        <fullName evidence="2">Death-associated protein 1</fullName>
    </submittedName>
</protein>
<dbReference type="InterPro" id="IPR024130">
    <property type="entry name" value="DAP1/DAPL1"/>
</dbReference>
<feature type="region of interest" description="Disordered" evidence="1">
    <location>
        <begin position="1"/>
        <end position="59"/>
    </location>
</feature>
<dbReference type="GO" id="GO:0034198">
    <property type="term" value="P:cellular response to amino acid starvation"/>
    <property type="evidence" value="ECO:0007669"/>
    <property type="project" value="TreeGrafter"/>
</dbReference>
<dbReference type="PANTHER" id="PTHR13177:SF4">
    <property type="entry name" value="GEO09647P1"/>
    <property type="match status" value="1"/>
</dbReference>
<comment type="caution">
    <text evidence="2">The sequence shown here is derived from an EMBL/GenBank/DDBJ whole genome shotgun (WGS) entry which is preliminary data.</text>
</comment>
<feature type="compositionally biased region" description="Basic and acidic residues" evidence="1">
    <location>
        <begin position="82"/>
        <end position="95"/>
    </location>
</feature>
<dbReference type="Pfam" id="PF15228">
    <property type="entry name" value="DAP"/>
    <property type="match status" value="1"/>
</dbReference>
<dbReference type="PANTHER" id="PTHR13177">
    <property type="entry name" value="DEATH-ASSOCIATED PROTEIN 1"/>
    <property type="match status" value="1"/>
</dbReference>
<evidence type="ECO:0000313" key="3">
    <source>
        <dbReference type="Proteomes" id="UP000225706"/>
    </source>
</evidence>
<proteinExistence type="predicted"/>
<dbReference type="OrthoDB" id="5973225at2759"/>
<sequence>MSSPPKDKDKELKAGHPPAVKAGGMRITSKHHQPQHPAPTPEEKAEEEEFAEPKEKVSDQKVVVSGVLTKGNADFKADAIKVAHEKPMPQHEKRPAGGGGKTTAMHIQQPRKQ</sequence>
<dbReference type="GO" id="GO:0070513">
    <property type="term" value="F:death domain binding"/>
    <property type="evidence" value="ECO:0007669"/>
    <property type="project" value="TreeGrafter"/>
</dbReference>
<dbReference type="AlphaFoldDB" id="A0A2B4SKJ4"/>
<keyword evidence="3" id="KW-1185">Reference proteome</keyword>
<name>A0A2B4SKJ4_STYPI</name>
<reference evidence="3" key="1">
    <citation type="journal article" date="2017" name="bioRxiv">
        <title>Comparative analysis of the genomes of Stylophora pistillata and Acropora digitifera provides evidence for extensive differences between species of corals.</title>
        <authorList>
            <person name="Voolstra C.R."/>
            <person name="Li Y."/>
            <person name="Liew Y.J."/>
            <person name="Baumgarten S."/>
            <person name="Zoccola D."/>
            <person name="Flot J.-F."/>
            <person name="Tambutte S."/>
            <person name="Allemand D."/>
            <person name="Aranda M."/>
        </authorList>
    </citation>
    <scope>NUCLEOTIDE SEQUENCE [LARGE SCALE GENOMIC DNA]</scope>
</reference>
<feature type="region of interest" description="Disordered" evidence="1">
    <location>
        <begin position="82"/>
        <end position="113"/>
    </location>
</feature>
<accession>A0A2B4SKJ4</accession>
<dbReference type="Proteomes" id="UP000225706">
    <property type="component" value="Unassembled WGS sequence"/>
</dbReference>
<gene>
    <name evidence="2" type="primary">DAP</name>
    <name evidence="2" type="ORF">AWC38_SpisGene6322</name>
</gene>
<dbReference type="GO" id="GO:0097190">
    <property type="term" value="P:apoptotic signaling pathway"/>
    <property type="evidence" value="ECO:0007669"/>
    <property type="project" value="TreeGrafter"/>
</dbReference>
<feature type="compositionally biased region" description="Basic and acidic residues" evidence="1">
    <location>
        <begin position="1"/>
        <end position="14"/>
    </location>
</feature>
<evidence type="ECO:0000256" key="1">
    <source>
        <dbReference type="SAM" id="MobiDB-lite"/>
    </source>
</evidence>
<dbReference type="EMBL" id="LSMT01000074">
    <property type="protein sequence ID" value="PFX28945.1"/>
    <property type="molecule type" value="Genomic_DNA"/>
</dbReference>
<dbReference type="GO" id="GO:0010507">
    <property type="term" value="P:negative regulation of autophagy"/>
    <property type="evidence" value="ECO:0007669"/>
    <property type="project" value="TreeGrafter"/>
</dbReference>
<organism evidence="2 3">
    <name type="scientific">Stylophora pistillata</name>
    <name type="common">Smooth cauliflower coral</name>
    <dbReference type="NCBI Taxonomy" id="50429"/>
    <lineage>
        <taxon>Eukaryota</taxon>
        <taxon>Metazoa</taxon>
        <taxon>Cnidaria</taxon>
        <taxon>Anthozoa</taxon>
        <taxon>Hexacorallia</taxon>
        <taxon>Scleractinia</taxon>
        <taxon>Astrocoeniina</taxon>
        <taxon>Pocilloporidae</taxon>
        <taxon>Stylophora</taxon>
    </lineage>
</organism>